<sequence>MDNSSFATPAVPYSSRPPSPPSITIPAPALSSNSGPIKVVPSYANVDPCDLTPEALAIITSGMREQTAKDSTGSWSYSERRNAQPILDFIYLGPSNVARDRDWLRANGITMLLAVRDMRMVQARLLFVDAVAQELGIQAEHIDADGHAGMIQALPEAVRKINNHLLQVYHSQAVSAPATADGQATTTTAAPAEEGSMLINKQEFKRGKVLVFCETGNDRSPVVVIAYMMAVLGMSMVQACQFIHYRRFCVSLTEEVKFLLQTYEGILEARRTVNQHAANTVAATPSTGGAPKGKRDADEMNQDEEDSDAQPRPGLAPFVDAKDTEMDL</sequence>
<proteinExistence type="inferred from homology"/>
<feature type="compositionally biased region" description="Acidic residues" evidence="2">
    <location>
        <begin position="299"/>
        <end position="308"/>
    </location>
</feature>
<comment type="similarity">
    <text evidence="1">Belongs to the protein-tyrosine phosphatase family. Non-receptor class subfamily.</text>
</comment>
<organism evidence="4 5">
    <name type="scientific">Apiospora saccharicola</name>
    <dbReference type="NCBI Taxonomy" id="335842"/>
    <lineage>
        <taxon>Eukaryota</taxon>
        <taxon>Fungi</taxon>
        <taxon>Dikarya</taxon>
        <taxon>Ascomycota</taxon>
        <taxon>Pezizomycotina</taxon>
        <taxon>Sordariomycetes</taxon>
        <taxon>Xylariomycetidae</taxon>
        <taxon>Amphisphaeriales</taxon>
        <taxon>Apiosporaceae</taxon>
        <taxon>Apiospora</taxon>
    </lineage>
</organism>
<keyword evidence="5" id="KW-1185">Reference proteome</keyword>
<dbReference type="SUPFAM" id="SSF52799">
    <property type="entry name" value="(Phosphotyrosine protein) phosphatases II"/>
    <property type="match status" value="1"/>
</dbReference>
<name>A0ABR1UNT4_9PEZI</name>
<reference evidence="4 5" key="1">
    <citation type="submission" date="2023-01" db="EMBL/GenBank/DDBJ databases">
        <title>Analysis of 21 Apiospora genomes using comparative genomics revels a genus with tremendous synthesis potential of carbohydrate active enzymes and secondary metabolites.</title>
        <authorList>
            <person name="Sorensen T."/>
        </authorList>
    </citation>
    <scope>NUCLEOTIDE SEQUENCE [LARGE SCALE GENOMIC DNA]</scope>
    <source>
        <strain evidence="4 5">CBS 83171</strain>
    </source>
</reference>
<dbReference type="Pfam" id="PF00782">
    <property type="entry name" value="DSPc"/>
    <property type="match status" value="1"/>
</dbReference>
<dbReference type="InterPro" id="IPR052449">
    <property type="entry name" value="STYX-Interacting_Phosphatase"/>
</dbReference>
<feature type="region of interest" description="Disordered" evidence="2">
    <location>
        <begin position="1"/>
        <end position="22"/>
    </location>
</feature>
<evidence type="ECO:0000313" key="4">
    <source>
        <dbReference type="EMBL" id="KAK8059509.1"/>
    </source>
</evidence>
<evidence type="ECO:0000313" key="5">
    <source>
        <dbReference type="Proteomes" id="UP001446871"/>
    </source>
</evidence>
<protein>
    <submittedName>
        <fullName evidence="4">Protein-tyrosine phosphatase-like protein</fullName>
    </submittedName>
</protein>
<feature type="compositionally biased region" description="Polar residues" evidence="2">
    <location>
        <begin position="278"/>
        <end position="287"/>
    </location>
</feature>
<dbReference type="CDD" id="cd14498">
    <property type="entry name" value="DSP"/>
    <property type="match status" value="1"/>
</dbReference>
<dbReference type="PANTHER" id="PTHR46588:SF1">
    <property type="entry name" value="SERINE_THREONINE_TYROSINE-INTERACTING PROTEIN"/>
    <property type="match status" value="1"/>
</dbReference>
<evidence type="ECO:0000259" key="3">
    <source>
        <dbReference type="SMART" id="SM00195"/>
    </source>
</evidence>
<dbReference type="SMART" id="SM00195">
    <property type="entry name" value="DSPc"/>
    <property type="match status" value="1"/>
</dbReference>
<dbReference type="Gene3D" id="3.90.190.10">
    <property type="entry name" value="Protein tyrosine phosphatase superfamily"/>
    <property type="match status" value="1"/>
</dbReference>
<feature type="domain" description="Tyrosine-protein phosphatase" evidence="3">
    <location>
        <begin position="82"/>
        <end position="266"/>
    </location>
</feature>
<dbReference type="InterPro" id="IPR029021">
    <property type="entry name" value="Prot-tyrosine_phosphatase-like"/>
</dbReference>
<dbReference type="InterPro" id="IPR000340">
    <property type="entry name" value="Dual-sp_phosphatase_cat-dom"/>
</dbReference>
<evidence type="ECO:0000256" key="1">
    <source>
        <dbReference type="ARBA" id="ARBA00009649"/>
    </source>
</evidence>
<dbReference type="PANTHER" id="PTHR46588">
    <property type="entry name" value="SERINE/THREONINE/TYROSINE-INTERACTING PROTEIN"/>
    <property type="match status" value="1"/>
</dbReference>
<feature type="region of interest" description="Disordered" evidence="2">
    <location>
        <begin position="278"/>
        <end position="328"/>
    </location>
</feature>
<dbReference type="EMBL" id="JAQQWM010000006">
    <property type="protein sequence ID" value="KAK8059509.1"/>
    <property type="molecule type" value="Genomic_DNA"/>
</dbReference>
<evidence type="ECO:0000256" key="2">
    <source>
        <dbReference type="SAM" id="MobiDB-lite"/>
    </source>
</evidence>
<dbReference type="Proteomes" id="UP001446871">
    <property type="component" value="Unassembled WGS sequence"/>
</dbReference>
<gene>
    <name evidence="4" type="ORF">PG996_009439</name>
</gene>
<accession>A0ABR1UNT4</accession>
<comment type="caution">
    <text evidence="4">The sequence shown here is derived from an EMBL/GenBank/DDBJ whole genome shotgun (WGS) entry which is preliminary data.</text>
</comment>
<dbReference type="InterPro" id="IPR020422">
    <property type="entry name" value="TYR_PHOSPHATASE_DUAL_dom"/>
</dbReference>